<proteinExistence type="predicted"/>
<dbReference type="EMBL" id="SDHZ01000002">
    <property type="protein sequence ID" value="RXK83403.1"/>
    <property type="molecule type" value="Genomic_DNA"/>
</dbReference>
<dbReference type="Pfam" id="PF05164">
    <property type="entry name" value="ZapA"/>
    <property type="match status" value="1"/>
</dbReference>
<dbReference type="AlphaFoldDB" id="A0A4Q1D698"/>
<comment type="caution">
    <text evidence="1">The sequence shown here is derived from an EMBL/GenBank/DDBJ whole genome shotgun (WGS) entry which is preliminary data.</text>
</comment>
<dbReference type="GO" id="GO:0051301">
    <property type="term" value="P:cell division"/>
    <property type="evidence" value="ECO:0007669"/>
    <property type="project" value="UniProtKB-KW"/>
</dbReference>
<dbReference type="RefSeq" id="WP_129004456.1">
    <property type="nucleotide sequence ID" value="NZ_SDHZ01000002.1"/>
</dbReference>
<organism evidence="1 2">
    <name type="scientific">Filimonas effusa</name>
    <dbReference type="NCBI Taxonomy" id="2508721"/>
    <lineage>
        <taxon>Bacteria</taxon>
        <taxon>Pseudomonadati</taxon>
        <taxon>Bacteroidota</taxon>
        <taxon>Chitinophagia</taxon>
        <taxon>Chitinophagales</taxon>
        <taxon>Chitinophagaceae</taxon>
        <taxon>Filimonas</taxon>
    </lineage>
</organism>
<keyword evidence="1" id="KW-0132">Cell division</keyword>
<dbReference type="InterPro" id="IPR036192">
    <property type="entry name" value="Cell_div_ZapA-like_sf"/>
</dbReference>
<name>A0A4Q1D698_9BACT</name>
<accession>A0A4Q1D698</accession>
<evidence type="ECO:0000313" key="1">
    <source>
        <dbReference type="EMBL" id="RXK83403.1"/>
    </source>
</evidence>
<dbReference type="InterPro" id="IPR007838">
    <property type="entry name" value="Cell_div_ZapA-like"/>
</dbReference>
<dbReference type="OrthoDB" id="1495773at2"/>
<gene>
    <name evidence="1" type="ORF">ESB13_15005</name>
</gene>
<reference evidence="1 2" key="1">
    <citation type="submission" date="2019-01" db="EMBL/GenBank/DDBJ databases">
        <title>Filimonas sp. strain TTM-71.</title>
        <authorList>
            <person name="Chen W.-M."/>
        </authorList>
    </citation>
    <scope>NUCLEOTIDE SEQUENCE [LARGE SCALE GENOMIC DNA]</scope>
    <source>
        <strain evidence="1 2">TTM-71</strain>
    </source>
</reference>
<protein>
    <submittedName>
        <fullName evidence="1">Cell division protein ZapA</fullName>
    </submittedName>
</protein>
<sequence>MLEDLIPVNIVIGDRSYRLKIEPKDEELVRKIIKLINDRILEFKTNFAGKDMQDYIAMALIWFATEQSRAGSELIAYQEISEKLAAMEAMVERGMEGK</sequence>
<dbReference type="SUPFAM" id="SSF102829">
    <property type="entry name" value="Cell division protein ZapA-like"/>
    <property type="match status" value="1"/>
</dbReference>
<dbReference type="Proteomes" id="UP000290545">
    <property type="component" value="Unassembled WGS sequence"/>
</dbReference>
<evidence type="ECO:0000313" key="2">
    <source>
        <dbReference type="Proteomes" id="UP000290545"/>
    </source>
</evidence>
<keyword evidence="2" id="KW-1185">Reference proteome</keyword>
<keyword evidence="1" id="KW-0131">Cell cycle</keyword>